<dbReference type="EMBL" id="SOZE01000036">
    <property type="protein sequence ID" value="TFF33954.1"/>
    <property type="molecule type" value="Genomic_DNA"/>
</dbReference>
<organism evidence="1 2">
    <name type="scientific">Mucilaginibacter psychrotolerans</name>
    <dbReference type="NCBI Taxonomy" id="1524096"/>
    <lineage>
        <taxon>Bacteria</taxon>
        <taxon>Pseudomonadati</taxon>
        <taxon>Bacteroidota</taxon>
        <taxon>Sphingobacteriia</taxon>
        <taxon>Sphingobacteriales</taxon>
        <taxon>Sphingobacteriaceae</taxon>
        <taxon>Mucilaginibacter</taxon>
    </lineage>
</organism>
<reference evidence="1 2" key="1">
    <citation type="journal article" date="2017" name="Int. J. Syst. Evol. Microbiol.">
        <title>Mucilaginibacterpsychrotolerans sp. nov., isolated from peatlands.</title>
        <authorList>
            <person name="Deng Y."/>
            <person name="Shen L."/>
            <person name="Xu B."/>
            <person name="Liu Y."/>
            <person name="Gu Z."/>
            <person name="Liu H."/>
            <person name="Zhou Y."/>
        </authorList>
    </citation>
    <scope>NUCLEOTIDE SEQUENCE [LARGE SCALE GENOMIC DNA]</scope>
    <source>
        <strain evidence="1 2">NH7-4</strain>
    </source>
</reference>
<comment type="caution">
    <text evidence="1">The sequence shown here is derived from an EMBL/GenBank/DDBJ whole genome shotgun (WGS) entry which is preliminary data.</text>
</comment>
<evidence type="ECO:0000313" key="1">
    <source>
        <dbReference type="EMBL" id="TFF33954.1"/>
    </source>
</evidence>
<keyword evidence="2" id="KW-1185">Reference proteome</keyword>
<sequence>MLSEKPINPISGNISFGITADDSIKAVIGFLRINLLKFASDNKNHRILPEESTNQLLCGFLNKEAKKEPFRFQPEFIEEISSGRSPKVDFGTLSDEEKIVISDREYGEDDSFFSFEAKRLPTPGSGREREYVTGIAPKVSGGIERFKKGVHGAKIKYAAIVGYVQKETFNHWFLKINGWIDELAVIDSTGLWKTTDKLACDDINVPVFIELFSAHNRIATGATLTNIELYHFWIDLIEPVAEISESDMILH</sequence>
<evidence type="ECO:0000313" key="2">
    <source>
        <dbReference type="Proteomes" id="UP000297540"/>
    </source>
</evidence>
<name>A0A4Y8S6D6_9SPHI</name>
<dbReference type="Proteomes" id="UP000297540">
    <property type="component" value="Unassembled WGS sequence"/>
</dbReference>
<proteinExistence type="predicted"/>
<gene>
    <name evidence="1" type="ORF">E2R66_23525</name>
</gene>
<dbReference type="OrthoDB" id="1091929at2"/>
<protein>
    <submittedName>
        <fullName evidence="1">Uncharacterized protein</fullName>
    </submittedName>
</protein>
<accession>A0A4Y8S6D6</accession>
<dbReference type="RefSeq" id="WP_133235527.1">
    <property type="nucleotide sequence ID" value="NZ_SOZE01000036.1"/>
</dbReference>
<dbReference type="AlphaFoldDB" id="A0A4Y8S6D6"/>